<evidence type="ECO:0000256" key="3">
    <source>
        <dbReference type="ARBA" id="ARBA00023237"/>
    </source>
</evidence>
<dbReference type="PROSITE" id="PS51257">
    <property type="entry name" value="PROKAR_LIPOPROTEIN"/>
    <property type="match status" value="1"/>
</dbReference>
<evidence type="ECO:0000256" key="2">
    <source>
        <dbReference type="ARBA" id="ARBA00023136"/>
    </source>
</evidence>
<dbReference type="InterPro" id="IPR039565">
    <property type="entry name" value="BamD-like"/>
</dbReference>
<dbReference type="RefSeq" id="WP_066804730.1">
    <property type="nucleotide sequence ID" value="NZ_CP014206.1"/>
</dbReference>
<keyword evidence="8" id="KW-1185">Reference proteome</keyword>
<dbReference type="InterPro" id="IPR019734">
    <property type="entry name" value="TPR_rpt"/>
</dbReference>
<dbReference type="Gene3D" id="1.25.40.10">
    <property type="entry name" value="Tetratricopeptide repeat domain"/>
    <property type="match status" value="1"/>
</dbReference>
<dbReference type="HAMAP" id="MF_00922">
    <property type="entry name" value="OM_assembly_BamD"/>
    <property type="match status" value="1"/>
</dbReference>
<dbReference type="KEGG" id="dej:AWY79_13085"/>
<keyword evidence="1" id="KW-0732">Signal</keyword>
<dbReference type="EMBL" id="SOBK01000009">
    <property type="protein sequence ID" value="TDT87252.1"/>
    <property type="molecule type" value="Genomic_DNA"/>
</dbReference>
<dbReference type="PANTHER" id="PTHR37423:SF2">
    <property type="entry name" value="MEMBRANE-BOUND LYTIC MUREIN TRANSGLYCOSYLASE C"/>
    <property type="match status" value="1"/>
</dbReference>
<name>A0A126QQI0_9BACT</name>
<evidence type="ECO:0000259" key="5">
    <source>
        <dbReference type="Pfam" id="PF13525"/>
    </source>
</evidence>
<dbReference type="AlphaFoldDB" id="A0A126QQI0"/>
<keyword evidence="3" id="KW-0998">Cell outer membrane</keyword>
<evidence type="ECO:0000313" key="6">
    <source>
        <dbReference type="EMBL" id="AMK11977.1"/>
    </source>
</evidence>
<keyword evidence="4" id="KW-0802">TPR repeat</keyword>
<dbReference type="OrthoDB" id="9781894at2"/>
<dbReference type="PANTHER" id="PTHR37423">
    <property type="entry name" value="SOLUBLE LYTIC MUREIN TRANSGLYCOSYLASE-RELATED"/>
    <property type="match status" value="1"/>
</dbReference>
<feature type="domain" description="Outer membrane lipoprotein BamD-like" evidence="5">
    <location>
        <begin position="31"/>
        <end position="213"/>
    </location>
</feature>
<keyword evidence="2" id="KW-0472">Membrane</keyword>
<dbReference type="InterPro" id="IPR011990">
    <property type="entry name" value="TPR-like_helical_dom_sf"/>
</dbReference>
<accession>A0A126QQI0</accession>
<dbReference type="EMBL" id="CP014206">
    <property type="protein sequence ID" value="AMK11977.1"/>
    <property type="molecule type" value="Genomic_DNA"/>
</dbReference>
<evidence type="ECO:0000256" key="4">
    <source>
        <dbReference type="PROSITE-ProRule" id="PRU00339"/>
    </source>
</evidence>
<evidence type="ECO:0000313" key="8">
    <source>
        <dbReference type="Proteomes" id="UP000055611"/>
    </source>
</evidence>
<dbReference type="NCBIfam" id="TIGR03302">
    <property type="entry name" value="OM_YfiO"/>
    <property type="match status" value="1"/>
</dbReference>
<gene>
    <name evidence="6" type="ORF">AWY79_13085</name>
    <name evidence="7" type="ORF">EDC59_109139</name>
</gene>
<dbReference type="Proteomes" id="UP000055611">
    <property type="component" value="Chromosome"/>
</dbReference>
<organism evidence="7 9">
    <name type="scientific">Pseudodesulfovibrio indicus</name>
    <dbReference type="NCBI Taxonomy" id="1716143"/>
    <lineage>
        <taxon>Bacteria</taxon>
        <taxon>Pseudomonadati</taxon>
        <taxon>Thermodesulfobacteriota</taxon>
        <taxon>Desulfovibrionia</taxon>
        <taxon>Desulfovibrionales</taxon>
        <taxon>Desulfovibrionaceae</taxon>
    </lineage>
</organism>
<sequence length="242" mass="28668">MRRLLAPVLFVVLLALGGCIWIDSYFLPPPEDTAQELYEAGVAAMNEKDYGDAQEYFSKLKDRFPFSPFSLKGELALGDAYFLDGDYVFALDAYKEFEALHPSNENIPYVLYQIANTDMSMFRTIDRRQENVKEGLEYLYRLKETYPQSQYAEAATDMIAKGRRILAEHEIFVADFFWRTDQYGPAWHRYQYVVENFSDIPDLREYAIKRAEYSYFEYQKTLSEEERLRVQGSWTRWLKQWL</sequence>
<dbReference type="Pfam" id="PF13525">
    <property type="entry name" value="YfiO"/>
    <property type="match status" value="1"/>
</dbReference>
<dbReference type="CDD" id="cd15830">
    <property type="entry name" value="BamD"/>
    <property type="match status" value="1"/>
</dbReference>
<dbReference type="PROSITE" id="PS50005">
    <property type="entry name" value="TPR"/>
    <property type="match status" value="1"/>
</dbReference>
<evidence type="ECO:0000313" key="7">
    <source>
        <dbReference type="EMBL" id="TDT87252.1"/>
    </source>
</evidence>
<evidence type="ECO:0000313" key="9">
    <source>
        <dbReference type="Proteomes" id="UP000295506"/>
    </source>
</evidence>
<proteinExistence type="inferred from homology"/>
<evidence type="ECO:0000256" key="1">
    <source>
        <dbReference type="ARBA" id="ARBA00022729"/>
    </source>
</evidence>
<dbReference type="Proteomes" id="UP000295506">
    <property type="component" value="Unassembled WGS sequence"/>
</dbReference>
<reference evidence="6 8" key="1">
    <citation type="journal article" date="2016" name="Front. Microbiol.">
        <title>Genome Sequence of the Piezophilic, Mesophilic Sulfate-Reducing Bacterium Desulfovibrio indicus J2T.</title>
        <authorList>
            <person name="Cao J."/>
            <person name="Maignien L."/>
            <person name="Shao Z."/>
            <person name="Alain K."/>
            <person name="Jebbar M."/>
        </authorList>
    </citation>
    <scope>NUCLEOTIDE SEQUENCE [LARGE SCALE GENOMIC DNA]</scope>
    <source>
        <strain evidence="6 8">J2</strain>
    </source>
</reference>
<feature type="repeat" description="TPR" evidence="4">
    <location>
        <begin position="71"/>
        <end position="104"/>
    </location>
</feature>
<protein>
    <submittedName>
        <fullName evidence="7">Beta-barrel assembly machine subunit BamD</fullName>
    </submittedName>
</protein>
<dbReference type="InterPro" id="IPR017689">
    <property type="entry name" value="BamD"/>
</dbReference>
<dbReference type="SUPFAM" id="SSF48452">
    <property type="entry name" value="TPR-like"/>
    <property type="match status" value="1"/>
</dbReference>
<reference evidence="7 9" key="2">
    <citation type="submission" date="2019-03" db="EMBL/GenBank/DDBJ databases">
        <title>Genomic Encyclopedia of Type Strains, Phase IV (KMG-IV): sequencing the most valuable type-strain genomes for metagenomic binning, comparative biology and taxonomic classification.</title>
        <authorList>
            <person name="Goeker M."/>
        </authorList>
    </citation>
    <scope>NUCLEOTIDE SEQUENCE [LARGE SCALE GENOMIC DNA]</scope>
    <source>
        <strain evidence="7 9">DSM 101483</strain>
    </source>
</reference>